<dbReference type="InterPro" id="IPR001750">
    <property type="entry name" value="ND/Mrp_TM"/>
</dbReference>
<feature type="transmembrane region" description="Helical" evidence="8">
    <location>
        <begin position="184"/>
        <end position="203"/>
    </location>
</feature>
<feature type="transmembrane region" description="Helical" evidence="8">
    <location>
        <begin position="387"/>
        <end position="406"/>
    </location>
</feature>
<evidence type="ECO:0000259" key="9">
    <source>
        <dbReference type="Pfam" id="PF00361"/>
    </source>
</evidence>
<comment type="similarity">
    <text evidence="2">Belongs to the CPA3 antiporters (TC 2.A.63) subunit D family.</text>
</comment>
<feature type="transmembrane region" description="Helical" evidence="8">
    <location>
        <begin position="474"/>
        <end position="492"/>
    </location>
</feature>
<reference evidence="10 11" key="1">
    <citation type="submission" date="2018-05" db="EMBL/GenBank/DDBJ databases">
        <title>Genomic Encyclopedia of Type Strains, Phase IV (KMG-IV): sequencing the most valuable type-strain genomes for metagenomic binning, comparative biology and taxonomic classification.</title>
        <authorList>
            <person name="Goeker M."/>
        </authorList>
    </citation>
    <scope>NUCLEOTIDE SEQUENCE [LARGE SCALE GENOMIC DNA]</scope>
    <source>
        <strain evidence="10 11">DSM 6986</strain>
    </source>
</reference>
<dbReference type="Proteomes" id="UP000245396">
    <property type="component" value="Unassembled WGS sequence"/>
</dbReference>
<evidence type="ECO:0000256" key="4">
    <source>
        <dbReference type="ARBA" id="ARBA00022692"/>
    </source>
</evidence>
<evidence type="ECO:0000256" key="7">
    <source>
        <dbReference type="RuleBase" id="RU000320"/>
    </source>
</evidence>
<feature type="transmembrane region" description="Helical" evidence="8">
    <location>
        <begin position="345"/>
        <end position="366"/>
    </location>
</feature>
<feature type="transmembrane region" description="Helical" evidence="8">
    <location>
        <begin position="90"/>
        <end position="117"/>
    </location>
</feature>
<dbReference type="STRING" id="1192868.GCA_000304395_02575"/>
<feature type="transmembrane region" description="Helical" evidence="8">
    <location>
        <begin position="321"/>
        <end position="339"/>
    </location>
</feature>
<feature type="transmembrane region" description="Helical" evidence="8">
    <location>
        <begin position="154"/>
        <end position="172"/>
    </location>
</feature>
<dbReference type="GO" id="GO:0005886">
    <property type="term" value="C:plasma membrane"/>
    <property type="evidence" value="ECO:0007669"/>
    <property type="project" value="UniProtKB-SubCell"/>
</dbReference>
<keyword evidence="11" id="KW-1185">Reference proteome</keyword>
<dbReference type="InterPro" id="IPR050586">
    <property type="entry name" value="CPA3_Na-H_Antiporter_D"/>
</dbReference>
<keyword evidence="4 7" id="KW-0812">Transmembrane</keyword>
<dbReference type="NCBIfam" id="NF009306">
    <property type="entry name" value="PRK12663.1"/>
    <property type="match status" value="1"/>
</dbReference>
<evidence type="ECO:0000313" key="10">
    <source>
        <dbReference type="EMBL" id="PWJ85352.1"/>
    </source>
</evidence>
<keyword evidence="3" id="KW-1003">Cell membrane</keyword>
<dbReference type="RefSeq" id="WP_109612083.1">
    <property type="nucleotide sequence ID" value="NZ_QGGG01000003.1"/>
</dbReference>
<feature type="transmembrane region" description="Helical" evidence="8">
    <location>
        <begin position="426"/>
        <end position="453"/>
    </location>
</feature>
<dbReference type="Pfam" id="PF00361">
    <property type="entry name" value="Proton_antipo_M"/>
    <property type="match status" value="1"/>
</dbReference>
<evidence type="ECO:0000256" key="6">
    <source>
        <dbReference type="ARBA" id="ARBA00023136"/>
    </source>
</evidence>
<dbReference type="PANTHER" id="PTHR42703:SF1">
    <property type="entry name" value="NA(+)_H(+) ANTIPORTER SUBUNIT D1"/>
    <property type="match status" value="1"/>
</dbReference>
<feature type="transmembrane region" description="Helical" evidence="8">
    <location>
        <begin position="50"/>
        <end position="70"/>
    </location>
</feature>
<feature type="transmembrane region" description="Helical" evidence="8">
    <location>
        <begin position="129"/>
        <end position="148"/>
    </location>
</feature>
<dbReference type="PANTHER" id="PTHR42703">
    <property type="entry name" value="NADH DEHYDROGENASE"/>
    <property type="match status" value="1"/>
</dbReference>
<dbReference type="OrthoDB" id="9768329at2"/>
<keyword evidence="5 8" id="KW-1133">Transmembrane helix</keyword>
<dbReference type="GO" id="GO:0008137">
    <property type="term" value="F:NADH dehydrogenase (ubiquinone) activity"/>
    <property type="evidence" value="ECO:0007669"/>
    <property type="project" value="InterPro"/>
</dbReference>
<organism evidence="10 11">
    <name type="scientific">Pseudaminobacter salicylatoxidans</name>
    <dbReference type="NCBI Taxonomy" id="93369"/>
    <lineage>
        <taxon>Bacteria</taxon>
        <taxon>Pseudomonadati</taxon>
        <taxon>Pseudomonadota</taxon>
        <taxon>Alphaproteobacteria</taxon>
        <taxon>Hyphomicrobiales</taxon>
        <taxon>Phyllobacteriaceae</taxon>
        <taxon>Pseudaminobacter</taxon>
    </lineage>
</organism>
<evidence type="ECO:0000256" key="3">
    <source>
        <dbReference type="ARBA" id="ARBA00022475"/>
    </source>
</evidence>
<evidence type="ECO:0000256" key="1">
    <source>
        <dbReference type="ARBA" id="ARBA00004651"/>
    </source>
</evidence>
<feature type="transmembrane region" description="Helical" evidence="8">
    <location>
        <begin position="260"/>
        <end position="279"/>
    </location>
</feature>
<proteinExistence type="inferred from homology"/>
<dbReference type="PRINTS" id="PR01437">
    <property type="entry name" value="NUOXDRDTASE4"/>
</dbReference>
<feature type="transmembrane region" description="Helical" evidence="8">
    <location>
        <begin position="25"/>
        <end position="43"/>
    </location>
</feature>
<accession>A0A316C6F3</accession>
<dbReference type="EMBL" id="QGGG01000003">
    <property type="protein sequence ID" value="PWJ85352.1"/>
    <property type="molecule type" value="Genomic_DNA"/>
</dbReference>
<evidence type="ECO:0000256" key="8">
    <source>
        <dbReference type="SAM" id="Phobius"/>
    </source>
</evidence>
<feature type="domain" description="NADH:quinone oxidoreductase/Mrp antiporter transmembrane" evidence="9">
    <location>
        <begin position="150"/>
        <end position="440"/>
    </location>
</feature>
<comment type="caution">
    <text evidence="10">The sequence shown here is derived from an EMBL/GenBank/DDBJ whole genome shotgun (WGS) entry which is preliminary data.</text>
</comment>
<dbReference type="AlphaFoldDB" id="A0A316C6F3"/>
<evidence type="ECO:0000313" key="11">
    <source>
        <dbReference type="Proteomes" id="UP000245396"/>
    </source>
</evidence>
<keyword evidence="6 8" id="KW-0472">Membrane</keyword>
<evidence type="ECO:0000256" key="5">
    <source>
        <dbReference type="ARBA" id="ARBA00022989"/>
    </source>
</evidence>
<dbReference type="InterPro" id="IPR003918">
    <property type="entry name" value="NADH_UbQ_OxRdtase"/>
</dbReference>
<comment type="subcellular location">
    <subcellularLocation>
        <location evidence="1">Cell membrane</location>
        <topology evidence="1">Multi-pass membrane protein</topology>
    </subcellularLocation>
    <subcellularLocation>
        <location evidence="7">Membrane</location>
        <topology evidence="7">Multi-pass membrane protein</topology>
    </subcellularLocation>
</comment>
<dbReference type="GO" id="GO:0042773">
    <property type="term" value="P:ATP synthesis coupled electron transport"/>
    <property type="evidence" value="ECO:0007669"/>
    <property type="project" value="InterPro"/>
</dbReference>
<name>A0A316C6F3_PSESE</name>
<protein>
    <submittedName>
        <fullName evidence="10">Multicomponent Na+:H+ antiporter subunit D</fullName>
    </submittedName>
</protein>
<gene>
    <name evidence="10" type="ORF">C7441_103208</name>
</gene>
<feature type="transmembrane region" description="Helical" evidence="8">
    <location>
        <begin position="291"/>
        <end position="314"/>
    </location>
</feature>
<sequence>MAGEVSGMTDISGAMITAPVAAADWLVIAPVVVPLVFGALLLMFRHEMRWHGIVAMIGLAILVGVDAALLKRVLAEGPLAMTMGRWLPPFGISFTADALGAVFALTAGVVALICAVFSFRDIGVSGRRYGFYPFLMLMMAGVSGAFLTGDIFNLYVWFEVFVIASFGLLILGSEKAQIDGATKYAILNLVGTTLFLIATAYLYGTFGTLNMADIARKADGLRGTGPLMTLATLYLLAFGMKAAAFPVNFWLPASYHTPRIVIAALFGALLTKIGVYALLRTLVMLFPVERGILAETIGWVAAATMILGVLGALAQADTRRAFGFLVISSVGVMLAGLALGSETGLSGTIFYAVHSMLTMGALYMLAGMMREFGGSFSLHELGGLYRLSPLLTAIAFLLVLAAAGLPPASGLWPKILLVKAALEASAWWLAGAILLTGFLTTIAMGRIFLLAFWRDAPAVDGRHVTAAATGSRSLGQGVLIAFAVPILLIGIVPEPVIRIAAQAAHGLLESAPYIQAVFPAGGG</sequence>
<feature type="transmembrane region" description="Helical" evidence="8">
    <location>
        <begin position="231"/>
        <end position="251"/>
    </location>
</feature>
<evidence type="ECO:0000256" key="2">
    <source>
        <dbReference type="ARBA" id="ARBA00005346"/>
    </source>
</evidence>